<dbReference type="Pfam" id="PF16076">
    <property type="entry name" value="Acyltransf_C"/>
    <property type="match status" value="1"/>
</dbReference>
<keyword evidence="3 6" id="KW-0012">Acyltransferase</keyword>
<evidence type="ECO:0000256" key="4">
    <source>
        <dbReference type="SAM" id="Phobius"/>
    </source>
</evidence>
<dbReference type="PANTHER" id="PTHR10983:SF16">
    <property type="entry name" value="LYSOCARDIOLIPIN ACYLTRANSFERASE 1"/>
    <property type="match status" value="1"/>
</dbReference>
<evidence type="ECO:0000313" key="7">
    <source>
        <dbReference type="Proteomes" id="UP000595662"/>
    </source>
</evidence>
<protein>
    <submittedName>
        <fullName evidence="6">Acyltransferase, putative</fullName>
    </submittedName>
</protein>
<dbReference type="GO" id="GO:0016746">
    <property type="term" value="F:acyltransferase activity"/>
    <property type="evidence" value="ECO:0007669"/>
    <property type="project" value="UniProtKB-KW"/>
</dbReference>
<feature type="transmembrane region" description="Helical" evidence="4">
    <location>
        <begin position="45"/>
        <end position="71"/>
    </location>
</feature>
<dbReference type="GeneID" id="26230579"/>
<dbReference type="GO" id="GO:0005783">
    <property type="term" value="C:endoplasmic reticulum"/>
    <property type="evidence" value="ECO:0007669"/>
    <property type="project" value="TreeGrafter"/>
</dbReference>
<dbReference type="AlphaFoldDB" id="A0A7T6XPR4"/>
<keyword evidence="4" id="KW-1133">Transmembrane helix</keyword>
<reference evidence="6 7" key="1">
    <citation type="submission" date="2020-08" db="EMBL/GenBank/DDBJ databases">
        <title>The completed genome sequence of the pathogenic ascomycete fungus Penicillium digitatum.</title>
        <authorList>
            <person name="Wang M."/>
        </authorList>
    </citation>
    <scope>NUCLEOTIDE SEQUENCE [LARGE SCALE GENOMIC DNA]</scope>
    <source>
        <strain evidence="6 7">PdW03</strain>
    </source>
</reference>
<name>A0A7T6XPR4_PENDI</name>
<evidence type="ECO:0000259" key="5">
    <source>
        <dbReference type="Pfam" id="PF16076"/>
    </source>
</evidence>
<accession>A0A7T6XPR4</accession>
<feature type="domain" description="Acyltransferase C-terminal" evidence="5">
    <location>
        <begin position="187"/>
        <end position="243"/>
    </location>
</feature>
<sequence>MEPAEVRQRRPQTSKDCGELQKLSTEPLSEPRLKHGIPMQILRSLLLITSTPIGSTSVGTGMMFYGFIFMARKWTSDKPRLQHRLEKLKTVYTGSNSARPQYDPMWLLIFPEGTNLSINTKRRSDIWGTKQGLPSFKHMILPRSTGLFFCLQQLRGTVDWVYDCTMAYEGPPKGSYPDKYFTLRSTYLQGRPPTSVNMHWRRFQVSEIPLDDQKEFENWLTARWAEKDQLMDEYFETGRFPSELAGSIKADHVLDDQKVAASAGYVESYGRLHHWSELGLIYVVLVSVACFCKFVTSWVQ</sequence>
<keyword evidence="4" id="KW-0812">Transmembrane</keyword>
<dbReference type="VEuPathDB" id="FungiDB:PDIP_22570"/>
<evidence type="ECO:0000313" key="6">
    <source>
        <dbReference type="EMBL" id="QQK45027.1"/>
    </source>
</evidence>
<dbReference type="PANTHER" id="PTHR10983">
    <property type="entry name" value="1-ACYLGLYCEROL-3-PHOSPHATE ACYLTRANSFERASE-RELATED"/>
    <property type="match status" value="1"/>
</dbReference>
<dbReference type="CDD" id="cd07990">
    <property type="entry name" value="LPLAT_LCLAT1-like"/>
    <property type="match status" value="1"/>
</dbReference>
<comment type="similarity">
    <text evidence="1">Belongs to the 1-acyl-sn-glycerol-3-phosphate acyltransferase family.</text>
</comment>
<gene>
    <name evidence="6" type="ORF">Pdw03_8928</name>
</gene>
<evidence type="ECO:0000256" key="3">
    <source>
        <dbReference type="ARBA" id="ARBA00023315"/>
    </source>
</evidence>
<keyword evidence="2 6" id="KW-0808">Transferase</keyword>
<evidence type="ECO:0000256" key="2">
    <source>
        <dbReference type="ARBA" id="ARBA00022679"/>
    </source>
</evidence>
<evidence type="ECO:0000256" key="1">
    <source>
        <dbReference type="ARBA" id="ARBA00008655"/>
    </source>
</evidence>
<dbReference type="EMBL" id="CP060776">
    <property type="protein sequence ID" value="QQK45027.1"/>
    <property type="molecule type" value="Genomic_DNA"/>
</dbReference>
<dbReference type="InterPro" id="IPR032098">
    <property type="entry name" value="Acyltransf_C"/>
</dbReference>
<organism evidence="6 7">
    <name type="scientific">Penicillium digitatum</name>
    <name type="common">Green mold</name>
    <dbReference type="NCBI Taxonomy" id="36651"/>
    <lineage>
        <taxon>Eukaryota</taxon>
        <taxon>Fungi</taxon>
        <taxon>Dikarya</taxon>
        <taxon>Ascomycota</taxon>
        <taxon>Pezizomycotina</taxon>
        <taxon>Eurotiomycetes</taxon>
        <taxon>Eurotiomycetidae</taxon>
        <taxon>Eurotiales</taxon>
        <taxon>Aspergillaceae</taxon>
        <taxon>Penicillium</taxon>
    </lineage>
</organism>
<proteinExistence type="inferred from homology"/>
<dbReference type="Proteomes" id="UP000595662">
    <property type="component" value="Chromosome 3"/>
</dbReference>
<dbReference type="RefSeq" id="XP_065957182.1">
    <property type="nucleotide sequence ID" value="XM_066102099.1"/>
</dbReference>
<dbReference type="GO" id="GO:0036149">
    <property type="term" value="P:phosphatidylinositol acyl-chain remodeling"/>
    <property type="evidence" value="ECO:0007669"/>
    <property type="project" value="TreeGrafter"/>
</dbReference>
<keyword evidence="4" id="KW-0472">Membrane</keyword>